<dbReference type="OMA" id="RDEFTQH"/>
<sequence>MLATLTLLLGLPLTLATEPPTCAPLVPVTFDNSTIPGLLGHWIYISGASRYPPHLAELKALKHASFSIFPSSHEDELNTIEVLRLNETCVVKNVSKIHVFWHNSTLMHVDDQTVSIAKVIQSDKDLLILKHISHDFPSLSLSARTPNVSKEHLEEFKAQLHCLGFTEEEIFSTSEKLLGMWLYVAGAAQLPQHLLEMLLIDHGHLCVEPRTSEQELLITQHLAVGDQCLTNNSTYFETTADNTTLVRHAKTQQTVGMLMNFSSEDVLLIQYQLQRERTYLGLYLYARNLSVSTAHREEFQRHATCLGLSEEAVVYAPWKTELCQTKEIEGNSPCTEPTAAVTASPPPGTHPPGSEGN</sequence>
<proteinExistence type="predicted"/>
<keyword evidence="9" id="KW-1185">Reference proteome</keyword>
<dbReference type="InterPro" id="IPR000566">
    <property type="entry name" value="Lipocln_cytosolic_FA-bd_dom"/>
</dbReference>
<dbReference type="InterPro" id="IPR022734">
    <property type="entry name" value="ApoM"/>
</dbReference>
<feature type="signal peptide" evidence="6">
    <location>
        <begin position="1"/>
        <end position="16"/>
    </location>
</feature>
<evidence type="ECO:0000256" key="1">
    <source>
        <dbReference type="ARBA" id="ARBA00004613"/>
    </source>
</evidence>
<evidence type="ECO:0000259" key="7">
    <source>
        <dbReference type="Pfam" id="PF00061"/>
    </source>
</evidence>
<feature type="domain" description="Lipocalin/cytosolic fatty-acid binding" evidence="7">
    <location>
        <begin position="196"/>
        <end position="319"/>
    </location>
</feature>
<feature type="region of interest" description="Disordered" evidence="5">
    <location>
        <begin position="329"/>
        <end position="357"/>
    </location>
</feature>
<evidence type="ECO:0000256" key="5">
    <source>
        <dbReference type="SAM" id="MobiDB-lite"/>
    </source>
</evidence>
<dbReference type="Ensembl" id="ENSFTIT00000007398.1">
    <property type="protein sequence ID" value="ENSFTIP00000007087.1"/>
    <property type="gene ID" value="ENSFTIG00000004848.1"/>
</dbReference>
<dbReference type="Pfam" id="PF11032">
    <property type="entry name" value="ApoM"/>
    <property type="match status" value="1"/>
</dbReference>
<dbReference type="SUPFAM" id="SSF50814">
    <property type="entry name" value="Lipocalins"/>
    <property type="match status" value="2"/>
</dbReference>
<reference evidence="8" key="1">
    <citation type="submission" date="2025-08" db="UniProtKB">
        <authorList>
            <consortium name="Ensembl"/>
        </authorList>
    </citation>
    <scope>IDENTIFICATION</scope>
</reference>
<comment type="subcellular location">
    <subcellularLocation>
        <location evidence="1">Secreted</location>
    </subcellularLocation>
</comment>
<dbReference type="GO" id="GO:0005615">
    <property type="term" value="C:extracellular space"/>
    <property type="evidence" value="ECO:0007669"/>
    <property type="project" value="TreeGrafter"/>
</dbReference>
<evidence type="ECO:0000313" key="9">
    <source>
        <dbReference type="Proteomes" id="UP000694562"/>
    </source>
</evidence>
<dbReference type="PANTHER" id="PTHR11967:SF2">
    <property type="entry name" value="ALPHA-1-ACID GLYCOPROTEIN 1"/>
    <property type="match status" value="1"/>
</dbReference>
<dbReference type="Proteomes" id="UP000694562">
    <property type="component" value="Unplaced"/>
</dbReference>
<feature type="chain" id="PRO_5034327776" description="Lipocalin/cytosolic fatty-acid binding domain-containing protein" evidence="6">
    <location>
        <begin position="17"/>
        <end position="357"/>
    </location>
</feature>
<dbReference type="PANTHER" id="PTHR11967">
    <property type="entry name" value="ALPHA-1-ACID GLYCOPROTEIN"/>
    <property type="match status" value="1"/>
</dbReference>
<reference evidence="8" key="2">
    <citation type="submission" date="2025-09" db="UniProtKB">
        <authorList>
            <consortium name="Ensembl"/>
        </authorList>
    </citation>
    <scope>IDENTIFICATION</scope>
</reference>
<evidence type="ECO:0000256" key="3">
    <source>
        <dbReference type="ARBA" id="ARBA00022729"/>
    </source>
</evidence>
<dbReference type="AlphaFoldDB" id="A0A8C4U4P1"/>
<evidence type="ECO:0000256" key="2">
    <source>
        <dbReference type="ARBA" id="ARBA00022525"/>
    </source>
</evidence>
<organism evidence="8 9">
    <name type="scientific">Falco tinnunculus</name>
    <name type="common">Common kestrel</name>
    <dbReference type="NCBI Taxonomy" id="100819"/>
    <lineage>
        <taxon>Eukaryota</taxon>
        <taxon>Metazoa</taxon>
        <taxon>Chordata</taxon>
        <taxon>Craniata</taxon>
        <taxon>Vertebrata</taxon>
        <taxon>Euteleostomi</taxon>
        <taxon>Archelosauria</taxon>
        <taxon>Archosauria</taxon>
        <taxon>Dinosauria</taxon>
        <taxon>Saurischia</taxon>
        <taxon>Theropoda</taxon>
        <taxon>Coelurosauria</taxon>
        <taxon>Aves</taxon>
        <taxon>Neognathae</taxon>
        <taxon>Neoaves</taxon>
        <taxon>Telluraves</taxon>
        <taxon>Australaves</taxon>
        <taxon>Falconiformes</taxon>
        <taxon>Falconidae</taxon>
        <taxon>Falco</taxon>
    </lineage>
</organism>
<protein>
    <recommendedName>
        <fullName evidence="7">Lipocalin/cytosolic fatty-acid binding domain-containing protein</fullName>
    </recommendedName>
</protein>
<dbReference type="InterPro" id="IPR012674">
    <property type="entry name" value="Calycin"/>
</dbReference>
<dbReference type="Gene3D" id="2.40.128.20">
    <property type="match status" value="2"/>
</dbReference>
<keyword evidence="2" id="KW-0964">Secreted</keyword>
<dbReference type="Pfam" id="PF00061">
    <property type="entry name" value="Lipocalin"/>
    <property type="match status" value="1"/>
</dbReference>
<keyword evidence="4" id="KW-0325">Glycoprotein</keyword>
<evidence type="ECO:0000256" key="4">
    <source>
        <dbReference type="ARBA" id="ARBA00023180"/>
    </source>
</evidence>
<name>A0A8C4U4P1_FALTI</name>
<accession>A0A8C4U4P1</accession>
<evidence type="ECO:0000256" key="6">
    <source>
        <dbReference type="SAM" id="SignalP"/>
    </source>
</evidence>
<dbReference type="OrthoDB" id="9393849at2759"/>
<evidence type="ECO:0000313" key="8">
    <source>
        <dbReference type="Ensembl" id="ENSFTIP00000007087.1"/>
    </source>
</evidence>
<keyword evidence="3 6" id="KW-0732">Signal</keyword>